<evidence type="ECO:0000256" key="1">
    <source>
        <dbReference type="ARBA" id="ARBA00004651"/>
    </source>
</evidence>
<protein>
    <submittedName>
        <fullName evidence="12">Uncharacterized protein LOC105426405</fullName>
    </submittedName>
</protein>
<dbReference type="PANTHER" id="PTHR21137:SF35">
    <property type="entry name" value="ODORANT RECEPTOR 19A-RELATED"/>
    <property type="match status" value="1"/>
</dbReference>
<comment type="subcellular location">
    <subcellularLocation>
        <location evidence="1">Cell membrane</location>
        <topology evidence="1">Multi-pass membrane protein</topology>
    </subcellularLocation>
</comment>
<evidence type="ECO:0000256" key="4">
    <source>
        <dbReference type="ARBA" id="ARBA00022692"/>
    </source>
</evidence>
<keyword evidence="3" id="KW-0716">Sensory transduction</keyword>
<keyword evidence="5" id="KW-0552">Olfaction</keyword>
<dbReference type="RefSeq" id="XP_011635916.1">
    <property type="nucleotide sequence ID" value="XM_011637614.2"/>
</dbReference>
<keyword evidence="11" id="KW-1185">Reference proteome</keyword>
<feature type="transmembrane region" description="Helical" evidence="10">
    <location>
        <begin position="186"/>
        <end position="207"/>
    </location>
</feature>
<dbReference type="GO" id="GO:0005549">
    <property type="term" value="F:odorant binding"/>
    <property type="evidence" value="ECO:0007669"/>
    <property type="project" value="InterPro"/>
</dbReference>
<evidence type="ECO:0000256" key="8">
    <source>
        <dbReference type="ARBA" id="ARBA00023170"/>
    </source>
</evidence>
<feature type="transmembrane region" description="Helical" evidence="10">
    <location>
        <begin position="248"/>
        <end position="266"/>
    </location>
</feature>
<keyword evidence="2" id="KW-1003">Cell membrane</keyword>
<gene>
    <name evidence="12" type="primary">LOC105426405</name>
</gene>
<evidence type="ECO:0000313" key="12">
    <source>
        <dbReference type="RefSeq" id="XP_011635916.1"/>
    </source>
</evidence>
<evidence type="ECO:0000256" key="7">
    <source>
        <dbReference type="ARBA" id="ARBA00023136"/>
    </source>
</evidence>
<keyword evidence="4 10" id="KW-0812">Transmembrane</keyword>
<proteinExistence type="predicted"/>
<name>A0A6I9WVI0_9HYME</name>
<keyword evidence="8" id="KW-0675">Receptor</keyword>
<feature type="transmembrane region" description="Helical" evidence="10">
    <location>
        <begin position="144"/>
        <end position="165"/>
    </location>
</feature>
<evidence type="ECO:0000256" key="5">
    <source>
        <dbReference type="ARBA" id="ARBA00022725"/>
    </source>
</evidence>
<dbReference type="InterPro" id="IPR004117">
    <property type="entry name" value="7tm6_olfct_rcpt"/>
</dbReference>
<feature type="transmembrane region" description="Helical" evidence="10">
    <location>
        <begin position="12"/>
        <end position="34"/>
    </location>
</feature>
<evidence type="ECO:0000256" key="3">
    <source>
        <dbReference type="ARBA" id="ARBA00022606"/>
    </source>
</evidence>
<evidence type="ECO:0000256" key="2">
    <source>
        <dbReference type="ARBA" id="ARBA00022475"/>
    </source>
</evidence>
<sequence length="284" mass="32886">MLTPLRGISTLAYIYAGCVFTLFVMYLMPTFVVITRGILHSHLPTNYSLPYTKQGHGYFWTVPTGFLRHFHLLFEMSALILQTFTTIGVDNAFGFYIYLLASTMRAMTFRLTNPLPDDKFSDVLRVCVAKHQKLMRCRDTLTRVYSVIIFWHILTSALLLCALIYEAMQVRRSIGRKFISEFTIHIIFNIATYSTIKLLQMFTYAWYGTVITNSVNFRNGIYFSEWLNSNLDHHVRTNVLLIMMQKPMVIKAFTISVDFVMFTNFVNTTMSYFFLLESVGDKGG</sequence>
<keyword evidence="9" id="KW-0807">Transducer</keyword>
<evidence type="ECO:0000256" key="9">
    <source>
        <dbReference type="ARBA" id="ARBA00023224"/>
    </source>
</evidence>
<organism evidence="11 12">
    <name type="scientific">Pogonomyrmex barbatus</name>
    <name type="common">red harvester ant</name>
    <dbReference type="NCBI Taxonomy" id="144034"/>
    <lineage>
        <taxon>Eukaryota</taxon>
        <taxon>Metazoa</taxon>
        <taxon>Ecdysozoa</taxon>
        <taxon>Arthropoda</taxon>
        <taxon>Hexapoda</taxon>
        <taxon>Insecta</taxon>
        <taxon>Pterygota</taxon>
        <taxon>Neoptera</taxon>
        <taxon>Endopterygota</taxon>
        <taxon>Hymenoptera</taxon>
        <taxon>Apocrita</taxon>
        <taxon>Aculeata</taxon>
        <taxon>Formicoidea</taxon>
        <taxon>Formicidae</taxon>
        <taxon>Myrmicinae</taxon>
        <taxon>Pogonomyrmex</taxon>
    </lineage>
</organism>
<dbReference type="Proteomes" id="UP000504615">
    <property type="component" value="Unplaced"/>
</dbReference>
<evidence type="ECO:0000256" key="6">
    <source>
        <dbReference type="ARBA" id="ARBA00022989"/>
    </source>
</evidence>
<evidence type="ECO:0000313" key="11">
    <source>
        <dbReference type="Proteomes" id="UP000504615"/>
    </source>
</evidence>
<dbReference type="GO" id="GO:0004984">
    <property type="term" value="F:olfactory receptor activity"/>
    <property type="evidence" value="ECO:0007669"/>
    <property type="project" value="InterPro"/>
</dbReference>
<dbReference type="OrthoDB" id="7548151at2759"/>
<accession>A0A6I9WVI0</accession>
<dbReference type="PANTHER" id="PTHR21137">
    <property type="entry name" value="ODORANT RECEPTOR"/>
    <property type="match status" value="1"/>
</dbReference>
<keyword evidence="6 10" id="KW-1133">Transmembrane helix</keyword>
<dbReference type="AlphaFoldDB" id="A0A6I9WVI0"/>
<reference evidence="12" key="1">
    <citation type="submission" date="2025-08" db="UniProtKB">
        <authorList>
            <consortium name="RefSeq"/>
        </authorList>
    </citation>
    <scope>IDENTIFICATION</scope>
</reference>
<dbReference type="GeneID" id="105426405"/>
<dbReference type="GO" id="GO:0005886">
    <property type="term" value="C:plasma membrane"/>
    <property type="evidence" value="ECO:0007669"/>
    <property type="project" value="UniProtKB-SubCell"/>
</dbReference>
<dbReference type="KEGG" id="pbar:105426405"/>
<dbReference type="GO" id="GO:0007165">
    <property type="term" value="P:signal transduction"/>
    <property type="evidence" value="ECO:0007669"/>
    <property type="project" value="UniProtKB-KW"/>
</dbReference>
<keyword evidence="7 10" id="KW-0472">Membrane</keyword>
<dbReference type="Pfam" id="PF02949">
    <property type="entry name" value="7tm_6"/>
    <property type="match status" value="1"/>
</dbReference>
<feature type="transmembrane region" description="Helical" evidence="10">
    <location>
        <begin position="78"/>
        <end position="101"/>
    </location>
</feature>
<evidence type="ECO:0000256" key="10">
    <source>
        <dbReference type="SAM" id="Phobius"/>
    </source>
</evidence>